<dbReference type="SUPFAM" id="SSF63825">
    <property type="entry name" value="YWTD domain"/>
    <property type="match status" value="1"/>
</dbReference>
<evidence type="ECO:0000313" key="2">
    <source>
        <dbReference type="EMBL" id="ELR20253.1"/>
    </source>
</evidence>
<dbReference type="Proteomes" id="UP000011083">
    <property type="component" value="Unassembled WGS sequence"/>
</dbReference>
<keyword evidence="1" id="KW-0732">Signal</keyword>
<proteinExistence type="predicted"/>
<reference evidence="2 3" key="1">
    <citation type="journal article" date="2013" name="Genome Biol.">
        <title>Genome of Acanthamoeba castellanii highlights extensive lateral gene transfer and early evolution of tyrosine kinase signaling.</title>
        <authorList>
            <person name="Clarke M."/>
            <person name="Lohan A.J."/>
            <person name="Liu B."/>
            <person name="Lagkouvardos I."/>
            <person name="Roy S."/>
            <person name="Zafar N."/>
            <person name="Bertelli C."/>
            <person name="Schilde C."/>
            <person name="Kianianmomeni A."/>
            <person name="Burglin T.R."/>
            <person name="Frech C."/>
            <person name="Turcotte B."/>
            <person name="Kopec K.O."/>
            <person name="Synnott J.M."/>
            <person name="Choo C."/>
            <person name="Paponov I."/>
            <person name="Finkler A."/>
            <person name="Soon Heng Tan C."/>
            <person name="Hutchins A.P."/>
            <person name="Weinmeier T."/>
            <person name="Rattei T."/>
            <person name="Chu J.S."/>
            <person name="Gimenez G."/>
            <person name="Irimia M."/>
            <person name="Rigden D.J."/>
            <person name="Fitzpatrick D.A."/>
            <person name="Lorenzo-Morales J."/>
            <person name="Bateman A."/>
            <person name="Chiu C.H."/>
            <person name="Tang P."/>
            <person name="Hegemann P."/>
            <person name="Fromm H."/>
            <person name="Raoult D."/>
            <person name="Greub G."/>
            <person name="Miranda-Saavedra D."/>
            <person name="Chen N."/>
            <person name="Nash P."/>
            <person name="Ginger M.L."/>
            <person name="Horn M."/>
            <person name="Schaap P."/>
            <person name="Caler L."/>
            <person name="Loftus B."/>
        </authorList>
    </citation>
    <scope>NUCLEOTIDE SEQUENCE [LARGE SCALE GENOMIC DNA]</scope>
    <source>
        <strain evidence="2 3">Neff</strain>
    </source>
</reference>
<dbReference type="KEGG" id="acan:ACA1_117260"/>
<name>L8H678_ACACF</name>
<dbReference type="RefSeq" id="XP_004342363.1">
    <property type="nucleotide sequence ID" value="XM_004342314.1"/>
</dbReference>
<dbReference type="GeneID" id="14921100"/>
<feature type="signal peptide" evidence="1">
    <location>
        <begin position="1"/>
        <end position="25"/>
    </location>
</feature>
<evidence type="ECO:0000256" key="1">
    <source>
        <dbReference type="SAM" id="SignalP"/>
    </source>
</evidence>
<gene>
    <name evidence="2" type="ORF">ACA1_117260</name>
</gene>
<feature type="chain" id="PRO_5003990444" evidence="1">
    <location>
        <begin position="26"/>
        <end position="343"/>
    </location>
</feature>
<dbReference type="EMBL" id="KB007926">
    <property type="protein sequence ID" value="ELR20253.1"/>
    <property type="molecule type" value="Genomic_DNA"/>
</dbReference>
<dbReference type="VEuPathDB" id="AmoebaDB:ACA1_117260"/>
<evidence type="ECO:0000313" key="3">
    <source>
        <dbReference type="Proteomes" id="UP000011083"/>
    </source>
</evidence>
<organism evidence="2 3">
    <name type="scientific">Acanthamoeba castellanii (strain ATCC 30010 / Neff)</name>
    <dbReference type="NCBI Taxonomy" id="1257118"/>
    <lineage>
        <taxon>Eukaryota</taxon>
        <taxon>Amoebozoa</taxon>
        <taxon>Discosea</taxon>
        <taxon>Longamoebia</taxon>
        <taxon>Centramoebida</taxon>
        <taxon>Acanthamoebidae</taxon>
        <taxon>Acanthamoeba</taxon>
    </lineage>
</organism>
<dbReference type="AlphaFoldDB" id="L8H678"/>
<keyword evidence="3" id="KW-1185">Reference proteome</keyword>
<protein>
    <submittedName>
        <fullName evidence="2">Uncharacterized protein</fullName>
    </submittedName>
</protein>
<accession>L8H678</accession>
<sequence length="343" mass="36331">MASFSFLFAVAATLLLLLVVGGSTASAEVAVPVAADVPLYALWSGLTSTFFNISTIDSSTGAQGPQLYTSAEWVMLFPITPAVDHQGKRLFAPLLSMAKQEMALGVFDVSKVSTGQVTLETTIKIGETYVMGLHYDPAGDQVWVIGTDMHKRASGVWVELVDLSAGTSKRVATVPYGAVPAASGIGGAPTAFDQKNRLLVFPARTEGTSPHFYWTRLDVQKLEWSNVTLDTLYPAAMAWDSESGLSYGLFSPASGNGGPLAFGTIDSLTGKVHDINQWDSTKFVFIVGSLAAYSPTKSQFYSVSGTGESPPVALLSASTVSGQLEHATYFSGREVQPSGLFCL</sequence>